<name>A0AAD7HEL1_9AGAR</name>
<feature type="signal peptide" evidence="2">
    <location>
        <begin position="1"/>
        <end position="21"/>
    </location>
</feature>
<evidence type="ECO:0000313" key="4">
    <source>
        <dbReference type="Proteomes" id="UP001215598"/>
    </source>
</evidence>
<reference evidence="3" key="1">
    <citation type="submission" date="2023-03" db="EMBL/GenBank/DDBJ databases">
        <title>Massive genome expansion in bonnet fungi (Mycena s.s.) driven by repeated elements and novel gene families across ecological guilds.</title>
        <authorList>
            <consortium name="Lawrence Berkeley National Laboratory"/>
            <person name="Harder C.B."/>
            <person name="Miyauchi S."/>
            <person name="Viragh M."/>
            <person name="Kuo A."/>
            <person name="Thoen E."/>
            <person name="Andreopoulos B."/>
            <person name="Lu D."/>
            <person name="Skrede I."/>
            <person name="Drula E."/>
            <person name="Henrissat B."/>
            <person name="Morin E."/>
            <person name="Kohler A."/>
            <person name="Barry K."/>
            <person name="LaButti K."/>
            <person name="Morin E."/>
            <person name="Salamov A."/>
            <person name="Lipzen A."/>
            <person name="Mereny Z."/>
            <person name="Hegedus B."/>
            <person name="Baldrian P."/>
            <person name="Stursova M."/>
            <person name="Weitz H."/>
            <person name="Taylor A."/>
            <person name="Grigoriev I.V."/>
            <person name="Nagy L.G."/>
            <person name="Martin F."/>
            <person name="Kauserud H."/>
        </authorList>
    </citation>
    <scope>NUCLEOTIDE SEQUENCE</scope>
    <source>
        <strain evidence="3">CBHHK182m</strain>
    </source>
</reference>
<feature type="region of interest" description="Disordered" evidence="1">
    <location>
        <begin position="471"/>
        <end position="491"/>
    </location>
</feature>
<proteinExistence type="predicted"/>
<organism evidence="3 4">
    <name type="scientific">Mycena metata</name>
    <dbReference type="NCBI Taxonomy" id="1033252"/>
    <lineage>
        <taxon>Eukaryota</taxon>
        <taxon>Fungi</taxon>
        <taxon>Dikarya</taxon>
        <taxon>Basidiomycota</taxon>
        <taxon>Agaricomycotina</taxon>
        <taxon>Agaricomycetes</taxon>
        <taxon>Agaricomycetidae</taxon>
        <taxon>Agaricales</taxon>
        <taxon>Marasmiineae</taxon>
        <taxon>Mycenaceae</taxon>
        <taxon>Mycena</taxon>
    </lineage>
</organism>
<feature type="chain" id="PRO_5041970302" evidence="2">
    <location>
        <begin position="22"/>
        <end position="491"/>
    </location>
</feature>
<gene>
    <name evidence="3" type="ORF">B0H16DRAFT_1475329</name>
</gene>
<evidence type="ECO:0000256" key="1">
    <source>
        <dbReference type="SAM" id="MobiDB-lite"/>
    </source>
</evidence>
<dbReference type="EMBL" id="JARKIB010000260">
    <property type="protein sequence ID" value="KAJ7718807.1"/>
    <property type="molecule type" value="Genomic_DNA"/>
</dbReference>
<comment type="caution">
    <text evidence="3">The sequence shown here is derived from an EMBL/GenBank/DDBJ whole genome shotgun (WGS) entry which is preliminary data.</text>
</comment>
<evidence type="ECO:0000313" key="3">
    <source>
        <dbReference type="EMBL" id="KAJ7718807.1"/>
    </source>
</evidence>
<protein>
    <submittedName>
        <fullName evidence="3">Uncharacterized protein</fullName>
    </submittedName>
</protein>
<evidence type="ECO:0000256" key="2">
    <source>
        <dbReference type="SAM" id="SignalP"/>
    </source>
</evidence>
<accession>A0AAD7HEL1</accession>
<keyword evidence="4" id="KW-1185">Reference proteome</keyword>
<sequence length="491" mass="55147">MLLLLDAAVLRFAAFVPLTLLQEQCAATHARRLLDGQRAREGYYPHRRCTRGSGGREISCVGRECDSGFLRALVFLAESKRDINLGEQLTPLKKNAIWLEEWLGPESNGYLLRFIFNVYTTDRWGRADRPPPNQYEYSLSSEHLQKLLRGAEKGIQLSNLKLRMQARPSATEPISTYLHSWLFTKKHALKTVNPPTNFVPPMNVDSDKAMALNAVSGMFYHSPHVPWRNEVDEKKHSLTARLWLGPESNGPFPQPTGTTNAGTDPLLPSRYPLNCLARYPPIRPASDGVQFEGKNSSVLPYDTSQHQRIIAPSDNTDLRDSGAAPMLRLYGPSYDHNPRPQLYCQPQRNEDWARGLDPVGAASGPATDWRPLLLLPASGTPGQNSQHNFPWNYHHPMTNITGGTFIGGNVTHIRHHGEAGLHILHRATAGDALHASAERYPQPQCHPNTRTKLLEVLSEWAHTMKPVKTRPIGRFRDWPTLSDEPPRSHTQ</sequence>
<keyword evidence="2" id="KW-0732">Signal</keyword>
<dbReference type="AlphaFoldDB" id="A0AAD7HEL1"/>
<dbReference type="Proteomes" id="UP001215598">
    <property type="component" value="Unassembled WGS sequence"/>
</dbReference>